<gene>
    <name evidence="1" type="ORF">A3B21_01235</name>
</gene>
<dbReference type="Gene3D" id="3.30.160.250">
    <property type="match status" value="1"/>
</dbReference>
<proteinExistence type="predicted"/>
<organism evidence="1 2">
    <name type="scientific">Candidatus Uhrbacteria bacterium RIFCSPLOWO2_01_FULL_47_24</name>
    <dbReference type="NCBI Taxonomy" id="1802401"/>
    <lineage>
        <taxon>Bacteria</taxon>
        <taxon>Candidatus Uhriibacteriota</taxon>
    </lineage>
</organism>
<dbReference type="AlphaFoldDB" id="A0A1F7UTI6"/>
<evidence type="ECO:0008006" key="3">
    <source>
        <dbReference type="Google" id="ProtNLM"/>
    </source>
</evidence>
<name>A0A1F7UTI6_9BACT</name>
<dbReference type="SUPFAM" id="SSF143100">
    <property type="entry name" value="TTHA1013/TTHA0281-like"/>
    <property type="match status" value="1"/>
</dbReference>
<sequence>MDTAINFTTEIWRDGGHFVAWTPELDVSSMGNTIDEARKNLREAMGLFVDEAEHMGTLRDILEESGYVRSVEGWRAPEILAIEKMSVAVS</sequence>
<comment type="caution">
    <text evidence="1">The sequence shown here is derived from an EMBL/GenBank/DDBJ whole genome shotgun (WGS) entry which is preliminary data.</text>
</comment>
<reference evidence="1 2" key="1">
    <citation type="journal article" date="2016" name="Nat. Commun.">
        <title>Thousands of microbial genomes shed light on interconnected biogeochemical processes in an aquifer system.</title>
        <authorList>
            <person name="Anantharaman K."/>
            <person name="Brown C.T."/>
            <person name="Hug L.A."/>
            <person name="Sharon I."/>
            <person name="Castelle C.J."/>
            <person name="Probst A.J."/>
            <person name="Thomas B.C."/>
            <person name="Singh A."/>
            <person name="Wilkins M.J."/>
            <person name="Karaoz U."/>
            <person name="Brodie E.L."/>
            <person name="Williams K.H."/>
            <person name="Hubbard S.S."/>
            <person name="Banfield J.F."/>
        </authorList>
    </citation>
    <scope>NUCLEOTIDE SEQUENCE [LARGE SCALE GENOMIC DNA]</scope>
</reference>
<evidence type="ECO:0000313" key="1">
    <source>
        <dbReference type="EMBL" id="OGL81018.1"/>
    </source>
</evidence>
<evidence type="ECO:0000313" key="2">
    <source>
        <dbReference type="Proteomes" id="UP000176897"/>
    </source>
</evidence>
<protein>
    <recommendedName>
        <fullName evidence="3">HicB-like antitoxin of toxin-antitoxin system domain-containing protein</fullName>
    </recommendedName>
</protein>
<dbReference type="InterPro" id="IPR035069">
    <property type="entry name" value="TTHA1013/TTHA0281-like"/>
</dbReference>
<dbReference type="Proteomes" id="UP000176897">
    <property type="component" value="Unassembled WGS sequence"/>
</dbReference>
<dbReference type="STRING" id="1802401.A3B21_01235"/>
<dbReference type="EMBL" id="MGEJ01000011">
    <property type="protein sequence ID" value="OGL81018.1"/>
    <property type="molecule type" value="Genomic_DNA"/>
</dbReference>
<accession>A0A1F7UTI6</accession>